<dbReference type="EMBL" id="CP033169">
    <property type="protein sequence ID" value="AYO29715.1"/>
    <property type="molecule type" value="Genomic_DNA"/>
</dbReference>
<proteinExistence type="predicted"/>
<evidence type="ECO:0000256" key="6">
    <source>
        <dbReference type="SAM" id="Phobius"/>
    </source>
</evidence>
<gene>
    <name evidence="8" type="ORF">D2962_03030</name>
</gene>
<name>A0A3G2R321_9FIRM</name>
<protein>
    <submittedName>
        <fullName evidence="8">RDD family protein</fullName>
    </submittedName>
</protein>
<dbReference type="Pfam" id="PF06271">
    <property type="entry name" value="RDD"/>
    <property type="match status" value="1"/>
</dbReference>
<dbReference type="InterPro" id="IPR010432">
    <property type="entry name" value="RDD"/>
</dbReference>
<dbReference type="PANTHER" id="PTHR36115:SF9">
    <property type="entry name" value="LMO1584 PROTEIN"/>
    <property type="match status" value="1"/>
</dbReference>
<feature type="transmembrane region" description="Helical" evidence="6">
    <location>
        <begin position="85"/>
        <end position="106"/>
    </location>
</feature>
<dbReference type="PANTHER" id="PTHR36115">
    <property type="entry name" value="PROLINE-RICH ANTIGEN HOMOLOG-RELATED"/>
    <property type="match status" value="1"/>
</dbReference>
<keyword evidence="4 6" id="KW-1133">Transmembrane helix</keyword>
<dbReference type="KEGG" id="bacg:D2962_03030"/>
<evidence type="ECO:0000256" key="1">
    <source>
        <dbReference type="ARBA" id="ARBA00004651"/>
    </source>
</evidence>
<keyword evidence="5 6" id="KW-0472">Membrane</keyword>
<evidence type="ECO:0000313" key="8">
    <source>
        <dbReference type="EMBL" id="AYO29715.1"/>
    </source>
</evidence>
<feature type="transmembrane region" description="Helical" evidence="6">
    <location>
        <begin position="40"/>
        <end position="58"/>
    </location>
</feature>
<evidence type="ECO:0000256" key="2">
    <source>
        <dbReference type="ARBA" id="ARBA00022475"/>
    </source>
</evidence>
<dbReference type="RefSeq" id="WP_122014100.1">
    <property type="nucleotide sequence ID" value="NZ_CP033169.1"/>
</dbReference>
<keyword evidence="3 6" id="KW-0812">Transmembrane</keyword>
<accession>A0A3G2R321</accession>
<evidence type="ECO:0000256" key="3">
    <source>
        <dbReference type="ARBA" id="ARBA00022692"/>
    </source>
</evidence>
<dbReference type="InterPro" id="IPR051791">
    <property type="entry name" value="Pra-immunoreactive"/>
</dbReference>
<feature type="transmembrane region" description="Helical" evidence="6">
    <location>
        <begin position="6"/>
        <end position="28"/>
    </location>
</feature>
<evidence type="ECO:0000259" key="7">
    <source>
        <dbReference type="Pfam" id="PF06271"/>
    </source>
</evidence>
<dbReference type="AlphaFoldDB" id="A0A3G2R321"/>
<evidence type="ECO:0000313" key="9">
    <source>
        <dbReference type="Proteomes" id="UP000280960"/>
    </source>
</evidence>
<organism evidence="8 9">
    <name type="scientific">Biomaibacter acetigenes</name>
    <dbReference type="NCBI Taxonomy" id="2316383"/>
    <lineage>
        <taxon>Bacteria</taxon>
        <taxon>Bacillati</taxon>
        <taxon>Bacillota</taxon>
        <taxon>Clostridia</taxon>
        <taxon>Thermosediminibacterales</taxon>
        <taxon>Tepidanaerobacteraceae</taxon>
        <taxon>Biomaibacter</taxon>
    </lineage>
</organism>
<evidence type="ECO:0000256" key="5">
    <source>
        <dbReference type="ARBA" id="ARBA00023136"/>
    </source>
</evidence>
<dbReference type="Proteomes" id="UP000280960">
    <property type="component" value="Chromosome"/>
</dbReference>
<feature type="domain" description="RDD" evidence="7">
    <location>
        <begin position="6"/>
        <end position="119"/>
    </location>
</feature>
<dbReference type="GO" id="GO:0005886">
    <property type="term" value="C:plasma membrane"/>
    <property type="evidence" value="ECO:0007669"/>
    <property type="project" value="UniProtKB-SubCell"/>
</dbReference>
<keyword evidence="2" id="KW-1003">Cell membrane</keyword>
<evidence type="ECO:0000256" key="4">
    <source>
        <dbReference type="ARBA" id="ARBA00022989"/>
    </source>
</evidence>
<sequence>MKAFELAGFWLRFAAFLVDSIILSAPMYIIKSVFPQTASIINLAICALYFIFFVSVFGKTPGKMFFRIKVVKSDLKPVGWKEGTLRFLGTVLSQILLFGGYIIMLWDKNRQTLHDKITGTYVIIEK</sequence>
<reference evidence="8 9" key="1">
    <citation type="submission" date="2018-10" db="EMBL/GenBank/DDBJ databases">
        <authorList>
            <person name="Zhang X."/>
        </authorList>
    </citation>
    <scope>NUCLEOTIDE SEQUENCE [LARGE SCALE GENOMIC DNA]</scope>
    <source>
        <strain evidence="8 9">SK-G1</strain>
    </source>
</reference>
<comment type="subcellular location">
    <subcellularLocation>
        <location evidence="1">Cell membrane</location>
        <topology evidence="1">Multi-pass membrane protein</topology>
    </subcellularLocation>
</comment>
<keyword evidence="9" id="KW-1185">Reference proteome</keyword>